<name>B5RU13_DEBHA</name>
<dbReference type="KEGG" id="dha:DEHA2E14102g"/>
<organism evidence="1 2">
    <name type="scientific">Debaryomyces hansenii (strain ATCC 36239 / CBS 767 / BCRC 21394 / JCM 1990 / NBRC 0083 / IGC 2968)</name>
    <name type="common">Yeast</name>
    <name type="synonym">Torulaspora hansenii</name>
    <dbReference type="NCBI Taxonomy" id="284592"/>
    <lineage>
        <taxon>Eukaryota</taxon>
        <taxon>Fungi</taxon>
        <taxon>Dikarya</taxon>
        <taxon>Ascomycota</taxon>
        <taxon>Saccharomycotina</taxon>
        <taxon>Pichiomycetes</taxon>
        <taxon>Debaryomycetaceae</taxon>
        <taxon>Debaryomyces</taxon>
    </lineage>
</organism>
<dbReference type="Proteomes" id="UP000000599">
    <property type="component" value="Chromosome E"/>
</dbReference>
<keyword evidence="2" id="KW-1185">Reference proteome</keyword>
<accession>B5RU13</accession>
<proteinExistence type="predicted"/>
<dbReference type="AlphaFoldDB" id="B5RU13"/>
<dbReference type="RefSeq" id="XP_002770482.1">
    <property type="nucleotide sequence ID" value="XM_002770436.1"/>
</dbReference>
<dbReference type="GeneID" id="8998750"/>
<dbReference type="VEuPathDB" id="FungiDB:DEHA2E14102g"/>
<reference evidence="1 2" key="1">
    <citation type="journal article" date="2004" name="Nature">
        <title>Genome evolution in yeasts.</title>
        <authorList>
            <consortium name="Genolevures"/>
            <person name="Dujon B."/>
            <person name="Sherman D."/>
            <person name="Fischer G."/>
            <person name="Durrens P."/>
            <person name="Casaregola S."/>
            <person name="Lafontaine I."/>
            <person name="de Montigny J."/>
            <person name="Marck C."/>
            <person name="Neuveglise C."/>
            <person name="Talla E."/>
            <person name="Goffard N."/>
            <person name="Frangeul L."/>
            <person name="Aigle M."/>
            <person name="Anthouard V."/>
            <person name="Babour A."/>
            <person name="Barbe V."/>
            <person name="Barnay S."/>
            <person name="Blanchin S."/>
            <person name="Beckerich J.M."/>
            <person name="Beyne E."/>
            <person name="Bleykasten C."/>
            <person name="Boisrame A."/>
            <person name="Boyer J."/>
            <person name="Cattolico L."/>
            <person name="Confanioleri F."/>
            <person name="de Daruvar A."/>
            <person name="Despons L."/>
            <person name="Fabre E."/>
            <person name="Fairhead C."/>
            <person name="Ferry-Dumazet H."/>
            <person name="Groppi A."/>
            <person name="Hantraye F."/>
            <person name="Hennequin C."/>
            <person name="Jauniaux N."/>
            <person name="Joyet P."/>
            <person name="Kachouri R."/>
            <person name="Kerrest A."/>
            <person name="Koszul R."/>
            <person name="Lemaire M."/>
            <person name="Lesur I."/>
            <person name="Ma L."/>
            <person name="Muller H."/>
            <person name="Nicaud J.M."/>
            <person name="Nikolski M."/>
            <person name="Oztas S."/>
            <person name="Ozier-Kalogeropoulos O."/>
            <person name="Pellenz S."/>
            <person name="Potier S."/>
            <person name="Richard G.F."/>
            <person name="Straub M.L."/>
            <person name="Suleau A."/>
            <person name="Swennene D."/>
            <person name="Tekaia F."/>
            <person name="Wesolowski-Louvel M."/>
            <person name="Westhof E."/>
            <person name="Wirth B."/>
            <person name="Zeniou-Meyer M."/>
            <person name="Zivanovic I."/>
            <person name="Bolotin-Fukuhara M."/>
            <person name="Thierry A."/>
            <person name="Bouchier C."/>
            <person name="Caudron B."/>
            <person name="Scarpelli C."/>
            <person name="Gaillardin C."/>
            <person name="Weissenbach J."/>
            <person name="Wincker P."/>
            <person name="Souciet J.L."/>
        </authorList>
    </citation>
    <scope>NUCLEOTIDE SEQUENCE [LARGE SCALE GENOMIC DNA]</scope>
    <source>
        <strain evidence="2">ATCC 36239 / CBS 767 / BCRC 21394 / JCM 1990 / NBRC 0083 / IGC 2968</strain>
    </source>
</reference>
<dbReference type="HOGENOM" id="CLU_2483316_0_0_1"/>
<protein>
    <submittedName>
        <fullName evidence="1">DEHA2E14102p</fullName>
    </submittedName>
</protein>
<gene>
    <name evidence="1" type="ordered locus">DEHA2E14102g</name>
</gene>
<dbReference type="EMBL" id="CR382137">
    <property type="protein sequence ID" value="CAR65825.1"/>
    <property type="molecule type" value="Genomic_DNA"/>
</dbReference>
<evidence type="ECO:0000313" key="1">
    <source>
        <dbReference type="EMBL" id="CAR65825.1"/>
    </source>
</evidence>
<evidence type="ECO:0000313" key="2">
    <source>
        <dbReference type="Proteomes" id="UP000000599"/>
    </source>
</evidence>
<sequence>MIMEQNTQCKYGIVWSVKGKLHRYIHRVGDDANVATGQKDIWLIFVIIGISQSDSDKLHLDCTQDDILVQTILYIYKHSWPSMNYEL</sequence>
<dbReference type="InParanoid" id="B5RU13"/>